<accession>A0A1R3KAP7</accession>
<dbReference type="InterPro" id="IPR057232">
    <property type="entry name" value="DUF7910"/>
</dbReference>
<evidence type="ECO:0000256" key="2">
    <source>
        <dbReference type="ARBA" id="ARBA00022801"/>
    </source>
</evidence>
<dbReference type="GO" id="GO:0051015">
    <property type="term" value="F:actin filament binding"/>
    <property type="evidence" value="ECO:0007669"/>
    <property type="project" value="InterPro"/>
</dbReference>
<dbReference type="Proteomes" id="UP000187203">
    <property type="component" value="Unassembled WGS sequence"/>
</dbReference>
<dbReference type="InterPro" id="IPR001547">
    <property type="entry name" value="Glyco_hydro_5"/>
</dbReference>
<keyword evidence="3 4" id="KW-0326">Glycosidase</keyword>
<dbReference type="FunFam" id="3.20.20.80:FF:000067">
    <property type="entry name" value="Glucan 1,3-beta-glucosidase A"/>
    <property type="match status" value="1"/>
</dbReference>
<dbReference type="GO" id="GO:0015629">
    <property type="term" value="C:actin cytoskeleton"/>
    <property type="evidence" value="ECO:0007669"/>
    <property type="project" value="TreeGrafter"/>
</dbReference>
<dbReference type="GO" id="GO:0004553">
    <property type="term" value="F:hydrolase activity, hydrolyzing O-glycosyl compounds"/>
    <property type="evidence" value="ECO:0007669"/>
    <property type="project" value="InterPro"/>
</dbReference>
<evidence type="ECO:0000256" key="3">
    <source>
        <dbReference type="ARBA" id="ARBA00023295"/>
    </source>
</evidence>
<name>A0A1R3KAP7_9ROSI</name>
<feature type="signal peptide" evidence="5">
    <location>
        <begin position="1"/>
        <end position="23"/>
    </location>
</feature>
<comment type="caution">
    <text evidence="8">The sequence shown here is derived from an EMBL/GenBank/DDBJ whole genome shotgun (WGS) entry which is preliminary data.</text>
</comment>
<dbReference type="SUPFAM" id="SSF50405">
    <property type="entry name" value="Actin-crosslinking proteins"/>
    <property type="match status" value="1"/>
</dbReference>
<evidence type="ECO:0000313" key="8">
    <source>
        <dbReference type="EMBL" id="OMP04136.1"/>
    </source>
</evidence>
<dbReference type="OrthoDB" id="62120at2759"/>
<dbReference type="GO" id="GO:0007163">
    <property type="term" value="P:establishment or maintenance of cell polarity"/>
    <property type="evidence" value="ECO:0007669"/>
    <property type="project" value="TreeGrafter"/>
</dbReference>
<dbReference type="STRING" id="93759.A0A1R3KAP7"/>
<dbReference type="PANTHER" id="PTHR10551">
    <property type="entry name" value="FASCIN"/>
    <property type="match status" value="1"/>
</dbReference>
<evidence type="ECO:0000259" key="7">
    <source>
        <dbReference type="Pfam" id="PF25490"/>
    </source>
</evidence>
<dbReference type="Gene3D" id="2.80.10.50">
    <property type="match status" value="1"/>
</dbReference>
<dbReference type="GO" id="GO:0051017">
    <property type="term" value="P:actin filament bundle assembly"/>
    <property type="evidence" value="ECO:0007669"/>
    <property type="project" value="TreeGrafter"/>
</dbReference>
<proteinExistence type="inferred from homology"/>
<dbReference type="PANTHER" id="PTHR10551:SF13">
    <property type="entry name" value="GLUCAN 1,3-BETA-GLUCOSIDASE ARB_04467-RELATED"/>
    <property type="match status" value="1"/>
</dbReference>
<feature type="domain" description="DUF7910" evidence="7">
    <location>
        <begin position="60"/>
        <end position="151"/>
    </location>
</feature>
<feature type="domain" description="Glycoside hydrolase family 5" evidence="6">
    <location>
        <begin position="173"/>
        <end position="440"/>
    </location>
</feature>
<dbReference type="AlphaFoldDB" id="A0A1R3KAP7"/>
<keyword evidence="9" id="KW-1185">Reference proteome</keyword>
<sequence>MASIAFSLLIFCLVSYVPSSSHAQNAAINLPLKAVNLGNWLVTEGWMDSSRFDGIINKDLLLWRVNETCFNFRAFNKQFLGLGSQGLESISNTPSDSETFQIVRNDDLNRVRLRAPNGLFLQAQMETLVTADYAGSSWDDNDPSVFKMTIVANHLRGEFQITNGYGPDIAPQIMQDHWNSYITEEDFSFMSANGLTAVRIPVGWWIAQDPTPPKPFVGGSSDALDRAFTWAEKYGMKVIIDLHALKASQNGNEHSGARDGYQEWGDANIDETVAVIEFLAASNRYAASPSLAAIELMNEPVAPGVTFDALTKYYKAAYDAVRKHTNAYVILSNRLGPIDSKELLAFASGLDRVVIDVHYYNLFSDSFKNMNVQQNIDFVNNQRASDLGALTSANGPLVLVGEWTAEFARNDATKEDYQKFAQAQIDVYGRATFGWAYWAYKCELNHWSIKWMIENNYIKL</sequence>
<dbReference type="CDD" id="cd00257">
    <property type="entry name" value="beta-trefoil_FSCN-like"/>
    <property type="match status" value="1"/>
</dbReference>
<dbReference type="InterPro" id="IPR010431">
    <property type="entry name" value="Fascin"/>
</dbReference>
<evidence type="ECO:0000256" key="1">
    <source>
        <dbReference type="ARBA" id="ARBA00005641"/>
    </source>
</evidence>
<evidence type="ECO:0000256" key="5">
    <source>
        <dbReference type="SAM" id="SignalP"/>
    </source>
</evidence>
<dbReference type="Pfam" id="PF25490">
    <property type="entry name" value="DUF7910"/>
    <property type="match status" value="1"/>
</dbReference>
<dbReference type="InterPro" id="IPR017853">
    <property type="entry name" value="GH"/>
</dbReference>
<evidence type="ECO:0000256" key="4">
    <source>
        <dbReference type="RuleBase" id="RU361153"/>
    </source>
</evidence>
<dbReference type="Pfam" id="PF00150">
    <property type="entry name" value="Cellulase"/>
    <property type="match status" value="1"/>
</dbReference>
<evidence type="ECO:0000313" key="9">
    <source>
        <dbReference type="Proteomes" id="UP000187203"/>
    </source>
</evidence>
<evidence type="ECO:0000259" key="6">
    <source>
        <dbReference type="Pfam" id="PF00150"/>
    </source>
</evidence>
<protein>
    <submittedName>
        <fullName evidence="8">Glycoside hydrolase, family 5</fullName>
    </submittedName>
</protein>
<dbReference type="GO" id="GO:0016477">
    <property type="term" value="P:cell migration"/>
    <property type="evidence" value="ECO:0007669"/>
    <property type="project" value="TreeGrafter"/>
</dbReference>
<dbReference type="Gene3D" id="3.20.20.80">
    <property type="entry name" value="Glycosidases"/>
    <property type="match status" value="1"/>
</dbReference>
<organism evidence="8 9">
    <name type="scientific">Corchorus olitorius</name>
    <dbReference type="NCBI Taxonomy" id="93759"/>
    <lineage>
        <taxon>Eukaryota</taxon>
        <taxon>Viridiplantae</taxon>
        <taxon>Streptophyta</taxon>
        <taxon>Embryophyta</taxon>
        <taxon>Tracheophyta</taxon>
        <taxon>Spermatophyta</taxon>
        <taxon>Magnoliopsida</taxon>
        <taxon>eudicotyledons</taxon>
        <taxon>Gunneridae</taxon>
        <taxon>Pentapetalae</taxon>
        <taxon>rosids</taxon>
        <taxon>malvids</taxon>
        <taxon>Malvales</taxon>
        <taxon>Malvaceae</taxon>
        <taxon>Grewioideae</taxon>
        <taxon>Apeibeae</taxon>
        <taxon>Corchorus</taxon>
    </lineage>
</organism>
<dbReference type="GO" id="GO:0000272">
    <property type="term" value="P:polysaccharide catabolic process"/>
    <property type="evidence" value="ECO:0007669"/>
    <property type="project" value="InterPro"/>
</dbReference>
<dbReference type="InterPro" id="IPR008999">
    <property type="entry name" value="Actin-crosslinking"/>
</dbReference>
<comment type="similarity">
    <text evidence="1 4">Belongs to the glycosyl hydrolase 5 (cellulase A) family.</text>
</comment>
<feature type="chain" id="PRO_5013091176" evidence="5">
    <location>
        <begin position="24"/>
        <end position="460"/>
    </location>
</feature>
<dbReference type="SUPFAM" id="SSF51445">
    <property type="entry name" value="(Trans)glycosidases"/>
    <property type="match status" value="1"/>
</dbReference>
<keyword evidence="5" id="KW-0732">Signal</keyword>
<gene>
    <name evidence="8" type="ORF">COLO4_09924</name>
</gene>
<dbReference type="GO" id="GO:0005737">
    <property type="term" value="C:cytoplasm"/>
    <property type="evidence" value="ECO:0007669"/>
    <property type="project" value="TreeGrafter"/>
</dbReference>
<keyword evidence="2 4" id="KW-0378">Hydrolase</keyword>
<reference evidence="9" key="1">
    <citation type="submission" date="2013-09" db="EMBL/GenBank/DDBJ databases">
        <title>Corchorus olitorius genome sequencing.</title>
        <authorList>
            <person name="Alam M."/>
            <person name="Haque M.S."/>
            <person name="Islam M.S."/>
            <person name="Emdad E.M."/>
            <person name="Islam M.M."/>
            <person name="Ahmed B."/>
            <person name="Halim A."/>
            <person name="Hossen Q.M.M."/>
            <person name="Hossain M.Z."/>
            <person name="Ahmed R."/>
            <person name="Khan M.M."/>
            <person name="Islam R."/>
            <person name="Rashid M.M."/>
            <person name="Khan S.A."/>
            <person name="Rahman M.S."/>
            <person name="Alam M."/>
            <person name="Yahiya A.S."/>
            <person name="Khan M.S."/>
            <person name="Azam M.S."/>
            <person name="Haque T."/>
            <person name="Lashkar M.Z.H."/>
            <person name="Akhand A.I."/>
            <person name="Morshed G."/>
            <person name="Roy S."/>
            <person name="Uddin K.S."/>
            <person name="Rabeya T."/>
            <person name="Hossain A.S."/>
            <person name="Chowdhury A."/>
            <person name="Snigdha A.R."/>
            <person name="Mortoza M.S."/>
            <person name="Matin S.A."/>
            <person name="Hoque S.M.E."/>
            <person name="Islam M.K."/>
            <person name="Roy D.K."/>
            <person name="Haider R."/>
            <person name="Moosa M.M."/>
            <person name="Elias S.M."/>
            <person name="Hasan A.M."/>
            <person name="Jahan S."/>
            <person name="Shafiuddin M."/>
            <person name="Mahmood N."/>
            <person name="Shommy N.S."/>
        </authorList>
    </citation>
    <scope>NUCLEOTIDE SEQUENCE [LARGE SCALE GENOMIC DNA]</scope>
    <source>
        <strain evidence="9">cv. O-4</strain>
    </source>
</reference>
<dbReference type="EMBL" id="AWUE01014300">
    <property type="protein sequence ID" value="OMP04136.1"/>
    <property type="molecule type" value="Genomic_DNA"/>
</dbReference>